<reference evidence="1 2" key="1">
    <citation type="submission" date="2023-01" db="EMBL/GenBank/DDBJ databases">
        <authorList>
            <person name="Whitehead M."/>
        </authorList>
    </citation>
    <scope>NUCLEOTIDE SEQUENCE [LARGE SCALE GENOMIC DNA]</scope>
</reference>
<evidence type="ECO:0000313" key="2">
    <source>
        <dbReference type="Proteomes" id="UP001160148"/>
    </source>
</evidence>
<dbReference type="AlphaFoldDB" id="A0AAV0X6B6"/>
<evidence type="ECO:0000313" key="1">
    <source>
        <dbReference type="EMBL" id="CAI6363266.1"/>
    </source>
</evidence>
<name>A0AAV0X6B6_9HEMI</name>
<protein>
    <submittedName>
        <fullName evidence="1">Uncharacterized protein</fullName>
    </submittedName>
</protein>
<gene>
    <name evidence="1" type="ORF">MEUPH1_LOCUS18239</name>
</gene>
<comment type="caution">
    <text evidence="1">The sequence shown here is derived from an EMBL/GenBank/DDBJ whole genome shotgun (WGS) entry which is preliminary data.</text>
</comment>
<dbReference type="Proteomes" id="UP001160148">
    <property type="component" value="Unassembled WGS sequence"/>
</dbReference>
<dbReference type="EMBL" id="CARXXK010000003">
    <property type="protein sequence ID" value="CAI6363266.1"/>
    <property type="molecule type" value="Genomic_DNA"/>
</dbReference>
<accession>A0AAV0X6B6</accession>
<sequence>MDVGPQQWSRLYKLNRRLLRKSPTYHPLKDDNGFLHYDSLDKANIFASSMEKQFFPLASTSWVDKVVQDTLEQHSNSIYDKNIFFPGEIWNTLRKLPHKSAPGPDLISNYALKRGGGKLEQNIQLLNSSRLFS</sequence>
<proteinExistence type="predicted"/>
<keyword evidence="2" id="KW-1185">Reference proteome</keyword>
<organism evidence="1 2">
    <name type="scientific">Macrosiphum euphorbiae</name>
    <name type="common">potato aphid</name>
    <dbReference type="NCBI Taxonomy" id="13131"/>
    <lineage>
        <taxon>Eukaryota</taxon>
        <taxon>Metazoa</taxon>
        <taxon>Ecdysozoa</taxon>
        <taxon>Arthropoda</taxon>
        <taxon>Hexapoda</taxon>
        <taxon>Insecta</taxon>
        <taxon>Pterygota</taxon>
        <taxon>Neoptera</taxon>
        <taxon>Paraneoptera</taxon>
        <taxon>Hemiptera</taxon>
        <taxon>Sternorrhyncha</taxon>
        <taxon>Aphidomorpha</taxon>
        <taxon>Aphidoidea</taxon>
        <taxon>Aphididae</taxon>
        <taxon>Macrosiphini</taxon>
        <taxon>Macrosiphum</taxon>
    </lineage>
</organism>